<dbReference type="GO" id="GO:0015833">
    <property type="term" value="P:peptide transport"/>
    <property type="evidence" value="ECO:0007669"/>
    <property type="project" value="InterPro"/>
</dbReference>
<protein>
    <submittedName>
        <fullName evidence="9">ABC transporter ATP-binding protein</fullName>
    </submittedName>
</protein>
<evidence type="ECO:0000256" key="4">
    <source>
        <dbReference type="ARBA" id="ARBA00022475"/>
    </source>
</evidence>
<dbReference type="InterPro" id="IPR017871">
    <property type="entry name" value="ABC_transporter-like_CS"/>
</dbReference>
<keyword evidence="3" id="KW-0813">Transport</keyword>
<dbReference type="GO" id="GO:0055085">
    <property type="term" value="P:transmembrane transport"/>
    <property type="evidence" value="ECO:0007669"/>
    <property type="project" value="UniProtKB-ARBA"/>
</dbReference>
<dbReference type="AlphaFoldDB" id="A0A5C8PJ61"/>
<evidence type="ECO:0000313" key="9">
    <source>
        <dbReference type="EMBL" id="TXL73727.1"/>
    </source>
</evidence>
<organism evidence="9 10">
    <name type="scientific">Vineibacter terrae</name>
    <dbReference type="NCBI Taxonomy" id="2586908"/>
    <lineage>
        <taxon>Bacteria</taxon>
        <taxon>Pseudomonadati</taxon>
        <taxon>Pseudomonadota</taxon>
        <taxon>Alphaproteobacteria</taxon>
        <taxon>Hyphomicrobiales</taxon>
        <taxon>Vineibacter</taxon>
    </lineage>
</organism>
<feature type="domain" description="ABC transporter" evidence="8">
    <location>
        <begin position="4"/>
        <end position="255"/>
    </location>
</feature>
<dbReference type="GO" id="GO:0005886">
    <property type="term" value="C:plasma membrane"/>
    <property type="evidence" value="ECO:0007669"/>
    <property type="project" value="UniProtKB-SubCell"/>
</dbReference>
<dbReference type="EMBL" id="VDUZ01000023">
    <property type="protein sequence ID" value="TXL73727.1"/>
    <property type="molecule type" value="Genomic_DNA"/>
</dbReference>
<dbReference type="SUPFAM" id="SSF52540">
    <property type="entry name" value="P-loop containing nucleoside triphosphate hydrolases"/>
    <property type="match status" value="1"/>
</dbReference>
<sequence>MNILEVRDLATHFFTLDGVVRAVDGVSFDLARGETLGIVGESGCGKSVTALSILRLIPPETSRIVGGSVRFDGRDLAALSEAEMRAIRGHRIAMIFQEPMTSLNPVLTIGTQIAENVVRHTGVPWRAALDRAREMLDLVKIADARRRIEEYPHQLSGGMRQRAMIAIALSCNPQVLIADEPTTALDVTIQAQILDLMLELKEKLGTAIIMITHDLGVIAETAERVVVMYAGRKVEEAPVEALFAQPTHPYTRGLMHAVPRLDADAEIAGRRPRLQEIPGIVPALNRPIAGCAFAPRCGFATERCRAEAPPLVSTSAGHAVACWETARVLEAA</sequence>
<dbReference type="InterPro" id="IPR050388">
    <property type="entry name" value="ABC_Ni/Peptide_Import"/>
</dbReference>
<dbReference type="NCBIfam" id="TIGR01727">
    <property type="entry name" value="oligo_HPY"/>
    <property type="match status" value="1"/>
</dbReference>
<keyword evidence="7" id="KW-0472">Membrane</keyword>
<comment type="similarity">
    <text evidence="2">Belongs to the ABC transporter superfamily.</text>
</comment>
<evidence type="ECO:0000313" key="10">
    <source>
        <dbReference type="Proteomes" id="UP000321638"/>
    </source>
</evidence>
<comment type="caution">
    <text evidence="9">The sequence shown here is derived from an EMBL/GenBank/DDBJ whole genome shotgun (WGS) entry which is preliminary data.</text>
</comment>
<evidence type="ECO:0000256" key="1">
    <source>
        <dbReference type="ARBA" id="ARBA00004417"/>
    </source>
</evidence>
<keyword evidence="10" id="KW-1185">Reference proteome</keyword>
<dbReference type="CDD" id="cd03257">
    <property type="entry name" value="ABC_NikE_OppD_transporters"/>
    <property type="match status" value="1"/>
</dbReference>
<keyword evidence="4" id="KW-1003">Cell membrane</keyword>
<evidence type="ECO:0000256" key="3">
    <source>
        <dbReference type="ARBA" id="ARBA00022448"/>
    </source>
</evidence>
<evidence type="ECO:0000256" key="2">
    <source>
        <dbReference type="ARBA" id="ARBA00005417"/>
    </source>
</evidence>
<evidence type="ECO:0000256" key="5">
    <source>
        <dbReference type="ARBA" id="ARBA00022741"/>
    </source>
</evidence>
<dbReference type="Pfam" id="PF00005">
    <property type="entry name" value="ABC_tran"/>
    <property type="match status" value="1"/>
</dbReference>
<evidence type="ECO:0000259" key="8">
    <source>
        <dbReference type="PROSITE" id="PS50893"/>
    </source>
</evidence>
<keyword evidence="6 9" id="KW-0067">ATP-binding</keyword>
<dbReference type="Proteomes" id="UP000321638">
    <property type="component" value="Unassembled WGS sequence"/>
</dbReference>
<dbReference type="InterPro" id="IPR027417">
    <property type="entry name" value="P-loop_NTPase"/>
</dbReference>
<dbReference type="PANTHER" id="PTHR43297">
    <property type="entry name" value="OLIGOPEPTIDE TRANSPORT ATP-BINDING PROTEIN APPD"/>
    <property type="match status" value="1"/>
</dbReference>
<dbReference type="SMART" id="SM00382">
    <property type="entry name" value="AAA"/>
    <property type="match status" value="1"/>
</dbReference>
<dbReference type="OrthoDB" id="37801at2"/>
<reference evidence="9 10" key="1">
    <citation type="submission" date="2019-06" db="EMBL/GenBank/DDBJ databases">
        <title>New taxonomy in bacterial strain CC-CFT640, isolated from vineyard.</title>
        <authorList>
            <person name="Lin S.-Y."/>
            <person name="Tsai C.-F."/>
            <person name="Young C.-C."/>
        </authorList>
    </citation>
    <scope>NUCLEOTIDE SEQUENCE [LARGE SCALE GENOMIC DNA]</scope>
    <source>
        <strain evidence="9 10">CC-CFT640</strain>
    </source>
</reference>
<proteinExistence type="inferred from homology"/>
<dbReference type="InterPro" id="IPR013563">
    <property type="entry name" value="Oligopep_ABC_C"/>
</dbReference>
<dbReference type="GO" id="GO:0005524">
    <property type="term" value="F:ATP binding"/>
    <property type="evidence" value="ECO:0007669"/>
    <property type="project" value="UniProtKB-KW"/>
</dbReference>
<dbReference type="PROSITE" id="PS50893">
    <property type="entry name" value="ABC_TRANSPORTER_2"/>
    <property type="match status" value="1"/>
</dbReference>
<evidence type="ECO:0000256" key="6">
    <source>
        <dbReference type="ARBA" id="ARBA00022840"/>
    </source>
</evidence>
<dbReference type="Pfam" id="PF08352">
    <property type="entry name" value="oligo_HPY"/>
    <property type="match status" value="1"/>
</dbReference>
<keyword evidence="5" id="KW-0547">Nucleotide-binding</keyword>
<dbReference type="PROSITE" id="PS00211">
    <property type="entry name" value="ABC_TRANSPORTER_1"/>
    <property type="match status" value="1"/>
</dbReference>
<dbReference type="PANTHER" id="PTHR43297:SF2">
    <property type="entry name" value="DIPEPTIDE TRANSPORT ATP-BINDING PROTEIN DPPD"/>
    <property type="match status" value="1"/>
</dbReference>
<dbReference type="Gene3D" id="3.40.50.300">
    <property type="entry name" value="P-loop containing nucleotide triphosphate hydrolases"/>
    <property type="match status" value="1"/>
</dbReference>
<comment type="subcellular location">
    <subcellularLocation>
        <location evidence="1">Cell inner membrane</location>
        <topology evidence="1">Peripheral membrane protein</topology>
    </subcellularLocation>
</comment>
<name>A0A5C8PJ61_9HYPH</name>
<dbReference type="FunFam" id="3.40.50.300:FF:000016">
    <property type="entry name" value="Oligopeptide ABC transporter ATP-binding component"/>
    <property type="match status" value="1"/>
</dbReference>
<dbReference type="GO" id="GO:0016887">
    <property type="term" value="F:ATP hydrolysis activity"/>
    <property type="evidence" value="ECO:0007669"/>
    <property type="project" value="InterPro"/>
</dbReference>
<gene>
    <name evidence="9" type="ORF">FHP25_20180</name>
</gene>
<dbReference type="InterPro" id="IPR003439">
    <property type="entry name" value="ABC_transporter-like_ATP-bd"/>
</dbReference>
<dbReference type="InterPro" id="IPR003593">
    <property type="entry name" value="AAA+_ATPase"/>
</dbReference>
<accession>A0A5C8PJ61</accession>
<dbReference type="RefSeq" id="WP_147848797.1">
    <property type="nucleotide sequence ID" value="NZ_VDUZ01000023.1"/>
</dbReference>
<evidence type="ECO:0000256" key="7">
    <source>
        <dbReference type="ARBA" id="ARBA00023136"/>
    </source>
</evidence>